<dbReference type="EMBL" id="JRUQ01000049">
    <property type="protein sequence ID" value="KGT91117.1"/>
    <property type="molecule type" value="Genomic_DNA"/>
</dbReference>
<comment type="subcellular location">
    <subcellularLocation>
        <location evidence="10">Cell membrane</location>
        <topology evidence="10">Multi-pass membrane protein</topology>
    </subcellularLocation>
    <subcellularLocation>
        <location evidence="1">Membrane</location>
        <topology evidence="1">Multi-pass membrane protein</topology>
    </subcellularLocation>
</comment>
<dbReference type="SUPFAM" id="SSF144091">
    <property type="entry name" value="Rhomboid-like"/>
    <property type="match status" value="1"/>
</dbReference>
<dbReference type="FunFam" id="1.20.1540.10:FF:000003">
    <property type="entry name" value="Rhomboid protease GlpG"/>
    <property type="match status" value="1"/>
</dbReference>
<evidence type="ECO:0000313" key="13">
    <source>
        <dbReference type="EMBL" id="KGT91117.1"/>
    </source>
</evidence>
<feature type="transmembrane region" description="Helical" evidence="10">
    <location>
        <begin position="192"/>
        <end position="210"/>
    </location>
</feature>
<dbReference type="PANTHER" id="PTHR43066:SF26">
    <property type="entry name" value="RHOMBOID PROTEASE GLPG"/>
    <property type="match status" value="1"/>
</dbReference>
<evidence type="ECO:0000256" key="6">
    <source>
        <dbReference type="ARBA" id="ARBA00022801"/>
    </source>
</evidence>
<feature type="transmembrane region" description="Helical" evidence="10">
    <location>
        <begin position="222"/>
        <end position="241"/>
    </location>
</feature>
<keyword evidence="3" id="KW-0997">Cell inner membrane</keyword>
<evidence type="ECO:0000256" key="8">
    <source>
        <dbReference type="ARBA" id="ARBA00022989"/>
    </source>
</evidence>
<accession>A0A0A3YWB9</accession>
<evidence type="ECO:0000256" key="4">
    <source>
        <dbReference type="ARBA" id="ARBA00022670"/>
    </source>
</evidence>
<keyword evidence="2 10" id="KW-1003">Cell membrane</keyword>
<feature type="transmembrane region" description="Helical" evidence="10">
    <location>
        <begin position="92"/>
        <end position="113"/>
    </location>
</feature>
<evidence type="ECO:0000256" key="1">
    <source>
        <dbReference type="ARBA" id="ARBA00004141"/>
    </source>
</evidence>
<dbReference type="InterPro" id="IPR022764">
    <property type="entry name" value="Peptidase_S54_rhomboid_dom"/>
</dbReference>
<dbReference type="Proteomes" id="UP000030351">
    <property type="component" value="Unassembled WGS sequence"/>
</dbReference>
<organism evidence="13 14">
    <name type="scientific">Erwinia typographi</name>
    <dbReference type="NCBI Taxonomy" id="371042"/>
    <lineage>
        <taxon>Bacteria</taxon>
        <taxon>Pseudomonadati</taxon>
        <taxon>Pseudomonadota</taxon>
        <taxon>Gammaproteobacteria</taxon>
        <taxon>Enterobacterales</taxon>
        <taxon>Erwiniaceae</taxon>
        <taxon>Erwinia</taxon>
    </lineage>
</organism>
<keyword evidence="8 10" id="KW-1133">Transmembrane helix</keyword>
<dbReference type="NCBIfam" id="NF008155">
    <property type="entry name" value="PRK10907.1"/>
    <property type="match status" value="1"/>
</dbReference>
<gene>
    <name evidence="10" type="primary">glpG</name>
    <name evidence="13" type="ORF">NG99_17415</name>
</gene>
<dbReference type="InterPro" id="IPR038236">
    <property type="entry name" value="GlpG_N_sf"/>
</dbReference>
<feature type="domain" description="Peptidase S54 GlpG peptidase N-terminal" evidence="12">
    <location>
        <begin position="2"/>
        <end position="81"/>
    </location>
</feature>
<keyword evidence="14" id="KW-1185">Reference proteome</keyword>
<reference evidence="13 14" key="1">
    <citation type="submission" date="2014-10" db="EMBL/GenBank/DDBJ databases">
        <title>Genome sequence of Erwinia typographi M043b.</title>
        <authorList>
            <person name="Chan K.-G."/>
            <person name="Tan W.-S."/>
        </authorList>
    </citation>
    <scope>NUCLEOTIDE SEQUENCE [LARGE SCALE GENOMIC DNA]</scope>
    <source>
        <strain evidence="13 14">M043b</strain>
    </source>
</reference>
<keyword evidence="7 10" id="KW-0720">Serine protease</keyword>
<evidence type="ECO:0000259" key="11">
    <source>
        <dbReference type="Pfam" id="PF01694"/>
    </source>
</evidence>
<evidence type="ECO:0000256" key="10">
    <source>
        <dbReference type="HAMAP-Rule" id="MF_01594"/>
    </source>
</evidence>
<dbReference type="HAMAP" id="MF_01594">
    <property type="entry name" value="Rhomboid_GlpG"/>
    <property type="match status" value="1"/>
</dbReference>
<dbReference type="eggNOG" id="COG0705">
    <property type="taxonomic scope" value="Bacteria"/>
</dbReference>
<feature type="transmembrane region" description="Helical" evidence="10">
    <location>
        <begin position="247"/>
        <end position="265"/>
    </location>
</feature>
<comment type="catalytic activity">
    <reaction evidence="10">
        <text>Cleaves type-1 transmembrane domains using a catalytic dyad composed of serine and histidine that are contributed by different transmembrane domains.</text>
        <dbReference type="EC" id="3.4.21.105"/>
    </reaction>
</comment>
<feature type="transmembrane region" description="Helical" evidence="10">
    <location>
        <begin position="170"/>
        <end position="186"/>
    </location>
</feature>
<dbReference type="STRING" id="371042.NG99_17415"/>
<keyword evidence="5 10" id="KW-0812">Transmembrane</keyword>
<evidence type="ECO:0000256" key="7">
    <source>
        <dbReference type="ARBA" id="ARBA00022825"/>
    </source>
</evidence>
<keyword evidence="9 10" id="KW-0472">Membrane</keyword>
<dbReference type="Gene3D" id="3.30.70.2350">
    <property type="match status" value="1"/>
</dbReference>
<dbReference type="InterPro" id="IPR035952">
    <property type="entry name" value="Rhomboid-like_sf"/>
</dbReference>
<comment type="similarity">
    <text evidence="10">Belongs to the peptidase S54 family.</text>
</comment>
<keyword evidence="6 10" id="KW-0378">Hydrolase</keyword>
<dbReference type="InterPro" id="IPR023662">
    <property type="entry name" value="Rhomboid_protease_GlpG"/>
</dbReference>
<evidence type="ECO:0000256" key="5">
    <source>
        <dbReference type="ARBA" id="ARBA00022692"/>
    </source>
</evidence>
<dbReference type="EC" id="3.4.21.105" evidence="10"/>
<feature type="active site" description="Nucleophile" evidence="10">
    <location>
        <position position="199"/>
    </location>
</feature>
<name>A0A0A3YWB9_9GAMM</name>
<dbReference type="InterPro" id="IPR022732">
    <property type="entry name" value="Peptidase_S54_GlpG_N"/>
</dbReference>
<dbReference type="RefSeq" id="WP_034895761.1">
    <property type="nucleotide sequence ID" value="NZ_JRUQ01000049.1"/>
</dbReference>
<evidence type="ECO:0000256" key="3">
    <source>
        <dbReference type="ARBA" id="ARBA00022519"/>
    </source>
</evidence>
<sequence>MRITEFSNPRMAQAFVDYMATRGVTLRVEHDNHYTVWLDDDSKVNLVENELSQFIRDPNHPRYQAASWHSGTTSSGIHYQGSSLMTNILQRAGPLTLSVMVVCILVYILMQVMGDQVVMSWLAWPGEDQHFQLWRWFTHALLHFSLLHITFNLMWWWYLGGAVEKRLGSGKLFVILLISALLSGWMQSKYSGMMFGGLSGAVYALMGYSWLRGERDPESGIFLERGLMAFAVVWLVVGYMGWFGLSIANAAHVTGLLVGLAMAFVDTRRIKKS</sequence>
<dbReference type="GO" id="GO:0006508">
    <property type="term" value="P:proteolysis"/>
    <property type="evidence" value="ECO:0007669"/>
    <property type="project" value="UniProtKB-UniRule"/>
</dbReference>
<evidence type="ECO:0000256" key="9">
    <source>
        <dbReference type="ARBA" id="ARBA00023136"/>
    </source>
</evidence>
<feature type="domain" description="Peptidase S54 rhomboid" evidence="11">
    <location>
        <begin position="131"/>
        <end position="267"/>
    </location>
</feature>
<evidence type="ECO:0000259" key="12">
    <source>
        <dbReference type="Pfam" id="PF12122"/>
    </source>
</evidence>
<dbReference type="OrthoDB" id="9778341at2"/>
<dbReference type="NCBIfam" id="TIGR04239">
    <property type="entry name" value="rhombo_GlpG"/>
    <property type="match status" value="1"/>
</dbReference>
<protein>
    <recommendedName>
        <fullName evidence="10">Rhomboid protease GlpG</fullName>
        <ecNumber evidence="10">3.4.21.105</ecNumber>
    </recommendedName>
    <alternativeName>
        <fullName evidence="10">Intramembrane serine protease</fullName>
    </alternativeName>
</protein>
<dbReference type="GO" id="GO:0004252">
    <property type="term" value="F:serine-type endopeptidase activity"/>
    <property type="evidence" value="ECO:0007669"/>
    <property type="project" value="UniProtKB-UniRule"/>
</dbReference>
<proteinExistence type="inferred from homology"/>
<dbReference type="Pfam" id="PF01694">
    <property type="entry name" value="Rhomboid"/>
    <property type="match status" value="1"/>
</dbReference>
<comment type="function">
    <text evidence="10">Rhomboid-type serine protease that catalyzes intramembrane proteolysis.</text>
</comment>
<dbReference type="Pfam" id="PF12122">
    <property type="entry name" value="Rhomboid_N"/>
    <property type="match status" value="1"/>
</dbReference>
<dbReference type="Gene3D" id="1.20.1540.10">
    <property type="entry name" value="Rhomboid-like"/>
    <property type="match status" value="1"/>
</dbReference>
<keyword evidence="4 10" id="KW-0645">Protease</keyword>
<evidence type="ECO:0000313" key="14">
    <source>
        <dbReference type="Proteomes" id="UP000030351"/>
    </source>
</evidence>
<feature type="active site" evidence="10">
    <location>
        <position position="252"/>
    </location>
</feature>
<evidence type="ECO:0000256" key="2">
    <source>
        <dbReference type="ARBA" id="ARBA00022475"/>
    </source>
</evidence>
<dbReference type="PANTHER" id="PTHR43066">
    <property type="entry name" value="RHOMBOID-RELATED PROTEIN"/>
    <property type="match status" value="1"/>
</dbReference>
<dbReference type="GO" id="GO:0005886">
    <property type="term" value="C:plasma membrane"/>
    <property type="evidence" value="ECO:0007669"/>
    <property type="project" value="UniProtKB-SubCell"/>
</dbReference>
<comment type="caution">
    <text evidence="13">The sequence shown here is derived from an EMBL/GenBank/DDBJ whole genome shotgun (WGS) entry which is preliminary data.</text>
</comment>
<dbReference type="AlphaFoldDB" id="A0A0A3YWB9"/>
<feature type="transmembrane region" description="Helical" evidence="10">
    <location>
        <begin position="133"/>
        <end position="158"/>
    </location>
</feature>